<feature type="domain" description="Kinesin motor" evidence="4">
    <location>
        <begin position="49"/>
        <end position="116"/>
    </location>
</feature>
<organism evidence="5 6">
    <name type="scientific">Molorchus minor</name>
    <dbReference type="NCBI Taxonomy" id="1323400"/>
    <lineage>
        <taxon>Eukaryota</taxon>
        <taxon>Metazoa</taxon>
        <taxon>Ecdysozoa</taxon>
        <taxon>Arthropoda</taxon>
        <taxon>Hexapoda</taxon>
        <taxon>Insecta</taxon>
        <taxon>Pterygota</taxon>
        <taxon>Neoptera</taxon>
        <taxon>Endopterygota</taxon>
        <taxon>Coleoptera</taxon>
        <taxon>Polyphaga</taxon>
        <taxon>Cucujiformia</taxon>
        <taxon>Chrysomeloidea</taxon>
        <taxon>Cerambycidae</taxon>
        <taxon>Lamiinae</taxon>
        <taxon>Monochamini</taxon>
        <taxon>Molorchus</taxon>
    </lineage>
</organism>
<reference evidence="5" key="1">
    <citation type="journal article" date="2023" name="Insect Mol. Biol.">
        <title>Genome sequencing provides insights into the evolution of gene families encoding plant cell wall-degrading enzymes in longhorned beetles.</title>
        <authorList>
            <person name="Shin N.R."/>
            <person name="Okamura Y."/>
            <person name="Kirsch R."/>
            <person name="Pauchet Y."/>
        </authorList>
    </citation>
    <scope>NUCLEOTIDE SEQUENCE</scope>
    <source>
        <strain evidence="5">MMC_N1</strain>
    </source>
</reference>
<keyword evidence="2" id="KW-0067">ATP-binding</keyword>
<dbReference type="EMBL" id="JAPWTJ010002246">
    <property type="protein sequence ID" value="KAJ8967071.1"/>
    <property type="molecule type" value="Genomic_DNA"/>
</dbReference>
<evidence type="ECO:0000313" key="6">
    <source>
        <dbReference type="Proteomes" id="UP001162164"/>
    </source>
</evidence>
<name>A0ABQ9IVL4_9CUCU</name>
<evidence type="ECO:0000256" key="2">
    <source>
        <dbReference type="ARBA" id="ARBA00022840"/>
    </source>
</evidence>
<dbReference type="InterPro" id="IPR036961">
    <property type="entry name" value="Kinesin_motor_dom_sf"/>
</dbReference>
<evidence type="ECO:0000256" key="1">
    <source>
        <dbReference type="ARBA" id="ARBA00022741"/>
    </source>
</evidence>
<comment type="similarity">
    <text evidence="3">Belongs to the TRAFAC class myosin-kinesin ATPase superfamily. Kinesin family.</text>
</comment>
<sequence>VYKKSKWLKTKFSNPSKKRFLNKKEYYCEGSLSSKFAVAAACVQPANANIRVVVRVRPPNDREKGGRLQTRGESRDDQMLIFDPKEDAQAFFFHGIQQRGRDLLKKSNKDLQFIFA</sequence>
<comment type="caution">
    <text evidence="5">The sequence shown here is derived from an EMBL/GenBank/DDBJ whole genome shotgun (WGS) entry which is preliminary data.</text>
</comment>
<feature type="non-terminal residue" evidence="5">
    <location>
        <position position="1"/>
    </location>
</feature>
<proteinExistence type="inferred from homology"/>
<dbReference type="InterPro" id="IPR001752">
    <property type="entry name" value="Kinesin_motor_dom"/>
</dbReference>
<dbReference type="PROSITE" id="PS50067">
    <property type="entry name" value="KINESIN_MOTOR_2"/>
    <property type="match status" value="1"/>
</dbReference>
<keyword evidence="6" id="KW-1185">Reference proteome</keyword>
<dbReference type="Proteomes" id="UP001162164">
    <property type="component" value="Unassembled WGS sequence"/>
</dbReference>
<comment type="caution">
    <text evidence="3">Lacks conserved residue(s) required for the propagation of feature annotation.</text>
</comment>
<keyword evidence="1" id="KW-0547">Nucleotide-binding</keyword>
<evidence type="ECO:0000256" key="3">
    <source>
        <dbReference type="PROSITE-ProRule" id="PRU00283"/>
    </source>
</evidence>
<gene>
    <name evidence="5" type="ORF">NQ317_018652</name>
</gene>
<evidence type="ECO:0000259" key="4">
    <source>
        <dbReference type="PROSITE" id="PS50067"/>
    </source>
</evidence>
<accession>A0ABQ9IVL4</accession>
<protein>
    <recommendedName>
        <fullName evidence="4">Kinesin motor domain-containing protein</fullName>
    </recommendedName>
</protein>
<dbReference type="Gene3D" id="3.40.850.10">
    <property type="entry name" value="Kinesin motor domain"/>
    <property type="match status" value="1"/>
</dbReference>
<evidence type="ECO:0000313" key="5">
    <source>
        <dbReference type="EMBL" id="KAJ8967071.1"/>
    </source>
</evidence>